<dbReference type="HOGENOM" id="CLU_2011537_0_0_11"/>
<sequence length="123" mass="12281">MLGVGSPGAGGRSEVALYVGELRVADADVGCGATVDDAGVVGAAVLDVGADVEVGTLEDTAVDVVGCDEVDDGLVDAEVDAVAVKDDAPDAGSDPSSEEQAVRAARPAMNVMLTIPRVLMLQR</sequence>
<organism evidence="2 3">
    <name type="scientific">Dermacoccus nishinomiyaensis</name>
    <dbReference type="NCBI Taxonomy" id="1274"/>
    <lineage>
        <taxon>Bacteria</taxon>
        <taxon>Bacillati</taxon>
        <taxon>Actinomycetota</taxon>
        <taxon>Actinomycetes</taxon>
        <taxon>Micrococcales</taxon>
        <taxon>Dermacoccaceae</taxon>
        <taxon>Dermacoccus</taxon>
    </lineage>
</organism>
<keyword evidence="3" id="KW-1185">Reference proteome</keyword>
<accession>A0A075JF26</accession>
<proteinExistence type="predicted"/>
<gene>
    <name evidence="2" type="ORF">HX89_01125</name>
</gene>
<protein>
    <submittedName>
        <fullName evidence="2">Uncharacterized protein</fullName>
    </submittedName>
</protein>
<reference evidence="2 3" key="1">
    <citation type="submission" date="2014-07" db="EMBL/GenBank/DDBJ databases">
        <title>Genome Sequencing of Dermacoccus nishinomiyaensis.</title>
        <authorList>
            <person name="Hong K.W."/>
            <person name="Chan K.G."/>
        </authorList>
    </citation>
    <scope>NUCLEOTIDE SEQUENCE [LARGE SCALE GENOMIC DNA]</scope>
    <source>
        <strain evidence="2 3">M25</strain>
    </source>
</reference>
<dbReference type="EMBL" id="CP008889">
    <property type="protein sequence ID" value="AIF39822.1"/>
    <property type="molecule type" value="Genomic_DNA"/>
</dbReference>
<dbReference type="AlphaFoldDB" id="A0A075JF26"/>
<evidence type="ECO:0000256" key="1">
    <source>
        <dbReference type="SAM" id="MobiDB-lite"/>
    </source>
</evidence>
<dbReference type="Proteomes" id="UP000027986">
    <property type="component" value="Chromosome"/>
</dbReference>
<name>A0A075JF26_9MICO</name>
<dbReference type="KEGG" id="dni:HX89_01125"/>
<feature type="region of interest" description="Disordered" evidence="1">
    <location>
        <begin position="85"/>
        <end position="104"/>
    </location>
</feature>
<evidence type="ECO:0000313" key="2">
    <source>
        <dbReference type="EMBL" id="AIF39822.1"/>
    </source>
</evidence>
<evidence type="ECO:0000313" key="3">
    <source>
        <dbReference type="Proteomes" id="UP000027986"/>
    </source>
</evidence>